<dbReference type="Gene3D" id="1.25.40.10">
    <property type="entry name" value="Tetratricopeptide repeat domain"/>
    <property type="match status" value="1"/>
</dbReference>
<dbReference type="InterPro" id="IPR011990">
    <property type="entry name" value="TPR-like_helical_dom_sf"/>
</dbReference>
<sequence length="759" mass="81633">MTRIGGLALAIGGALATGAALTAPAAAQTVADRALSDIKAETAGGCSALTVNFNIRVQIVSWFPETAGRELHVRLLPLDGTSPTQLRDSLRTPGAVPALRSVQYEGDNPAGPILSLFFTRDMQFGVEAGATPQQLVIRVSNPGSAACTAPAAPVAGAPAAAPLSGSQADQAEAARLIGEAEQAIRESNLDRAIPLLTNAAALPETASTPRALELLGLARERKGQAAHATAIYEEYLRRFPEGEAAERVRQRLASLAPAPGASQQLHAGNGGAGTAKAWTFGLRGSFSQFYFRDQGRTSTFTTSSTLGTEVDNSVNVNQLLTAGDVTLTAGNDRRQFQLRAAGSYTKNFGTSASVSTINNGNQTLTFRSRPGGGIEALTALYLDYADADLDTSLRIGRQTRNSAGVLGRYDGALLGFQANPHLKVNAVAGFPVLSSHQMSVLKERPFYGLSVDFGAKRSPLQASVYWFDQRAKGGFIDRRSLGVEARLLKKRFNAYAMADYDVKFGRLNLGLMSFNYNFPDASSLSLTADYRQSPLLTTTNALIAQIDLVTNLPILTLGGLRPFFTDDQIYQLARDRTLTSKSMTLTYSRPITSKLQISADFNMTDTGGTPPTPASAGTMAVGALPATGKEFYYGTQLIGSGLLWDNDIYILAGRYSNTAMARVWTADFNARVPITGKFRVSPRLRYGYRDNKPSAATPVPGTYRQFQPTLRMNYYPIRHSEIEVELGGNFTSQSQYNGASWDRIREQGWVLSSGYRLDF</sequence>
<dbReference type="EMBL" id="JBHRTQ010000005">
    <property type="protein sequence ID" value="MFC3173669.1"/>
    <property type="molecule type" value="Genomic_DNA"/>
</dbReference>
<comment type="caution">
    <text evidence="2">The sequence shown here is derived from an EMBL/GenBank/DDBJ whole genome shotgun (WGS) entry which is preliminary data.</text>
</comment>
<proteinExistence type="predicted"/>
<dbReference type="SUPFAM" id="SSF48452">
    <property type="entry name" value="TPR-like"/>
    <property type="match status" value="1"/>
</dbReference>
<keyword evidence="3" id="KW-1185">Reference proteome</keyword>
<evidence type="ECO:0000256" key="1">
    <source>
        <dbReference type="SAM" id="SignalP"/>
    </source>
</evidence>
<reference evidence="3" key="1">
    <citation type="journal article" date="2019" name="Int. J. Syst. Evol. Microbiol.">
        <title>The Global Catalogue of Microorganisms (GCM) 10K type strain sequencing project: providing services to taxonomists for standard genome sequencing and annotation.</title>
        <authorList>
            <consortium name="The Broad Institute Genomics Platform"/>
            <consortium name="The Broad Institute Genome Sequencing Center for Infectious Disease"/>
            <person name="Wu L."/>
            <person name="Ma J."/>
        </authorList>
    </citation>
    <scope>NUCLEOTIDE SEQUENCE [LARGE SCALE GENOMIC DNA]</scope>
    <source>
        <strain evidence="3">KCTC 42984</strain>
    </source>
</reference>
<name>A0ABV7IPW3_9SPHN</name>
<evidence type="ECO:0000313" key="2">
    <source>
        <dbReference type="EMBL" id="MFC3173669.1"/>
    </source>
</evidence>
<feature type="signal peptide" evidence="1">
    <location>
        <begin position="1"/>
        <end position="22"/>
    </location>
</feature>
<dbReference type="RefSeq" id="WP_379509054.1">
    <property type="nucleotide sequence ID" value="NZ_JBHRTQ010000005.1"/>
</dbReference>
<dbReference type="Proteomes" id="UP001595604">
    <property type="component" value="Unassembled WGS sequence"/>
</dbReference>
<protein>
    <submittedName>
        <fullName evidence="2">Tol-pal system YbgF family protein</fullName>
    </submittedName>
</protein>
<accession>A0ABV7IPW3</accession>
<keyword evidence="1" id="KW-0732">Signal</keyword>
<organism evidence="2 3">
    <name type="scientific">Novosphingobium bradum</name>
    <dbReference type="NCBI Taxonomy" id="1737444"/>
    <lineage>
        <taxon>Bacteria</taxon>
        <taxon>Pseudomonadati</taxon>
        <taxon>Pseudomonadota</taxon>
        <taxon>Alphaproteobacteria</taxon>
        <taxon>Sphingomonadales</taxon>
        <taxon>Sphingomonadaceae</taxon>
        <taxon>Novosphingobium</taxon>
    </lineage>
</organism>
<feature type="chain" id="PRO_5046988397" evidence="1">
    <location>
        <begin position="23"/>
        <end position="759"/>
    </location>
</feature>
<gene>
    <name evidence="2" type="ORF">ACFOD9_05335</name>
</gene>
<evidence type="ECO:0000313" key="3">
    <source>
        <dbReference type="Proteomes" id="UP001595604"/>
    </source>
</evidence>